<evidence type="ECO:0000256" key="2">
    <source>
        <dbReference type="ARBA" id="ARBA00022679"/>
    </source>
</evidence>
<dbReference type="eggNOG" id="ENOG502R82D">
    <property type="taxonomic scope" value="Eukaryota"/>
</dbReference>
<evidence type="ECO:0000256" key="4">
    <source>
        <dbReference type="HAMAP-Rule" id="MF_03044"/>
    </source>
</evidence>
<gene>
    <name evidence="6" type="ORF">PFL1_02973</name>
</gene>
<dbReference type="GO" id="GO:0005730">
    <property type="term" value="C:nucleolus"/>
    <property type="evidence" value="ECO:0007669"/>
    <property type="project" value="UniProtKB-SubCell"/>
</dbReference>
<comment type="subcellular location">
    <subcellularLocation>
        <location evidence="4">Nucleus</location>
        <location evidence="4">Nucleolus</location>
    </subcellularLocation>
</comment>
<feature type="compositionally biased region" description="Basic residues" evidence="5">
    <location>
        <begin position="42"/>
        <end position="57"/>
    </location>
</feature>
<comment type="similarity">
    <text evidence="4">Belongs to the BMT2 family.</text>
</comment>
<dbReference type="Pfam" id="PF11968">
    <property type="entry name" value="Bmt2"/>
    <property type="match status" value="1"/>
</dbReference>
<protein>
    <recommendedName>
        <fullName evidence="4">25S rRNA adenine-N(1) methyltransferase</fullName>
        <ecNumber evidence="4">2.1.1.-</ecNumber>
    </recommendedName>
</protein>
<dbReference type="KEGG" id="pfp:PFL1_02973"/>
<dbReference type="GeneID" id="19317085"/>
<feature type="compositionally biased region" description="Basic and acidic residues" evidence="5">
    <location>
        <begin position="75"/>
        <end position="104"/>
    </location>
</feature>
<dbReference type="HAMAP" id="MF_03044">
    <property type="entry name" value="BMT2"/>
    <property type="match status" value="1"/>
</dbReference>
<name>A0A061HBA9_9BASI</name>
<proteinExistence type="inferred from homology"/>
<comment type="function">
    <text evidence="4">S-adenosyl-L-methionine-dependent methyltransferase that specifically methylates the N(1) position of an adenine present in helix 65 in 25S rRNA.</text>
</comment>
<evidence type="ECO:0000256" key="5">
    <source>
        <dbReference type="SAM" id="MobiDB-lite"/>
    </source>
</evidence>
<evidence type="ECO:0000256" key="3">
    <source>
        <dbReference type="ARBA" id="ARBA00022691"/>
    </source>
</evidence>
<sequence>MSNPRSAAAGTVKVKKEVEGTLEDHPTIPGAQVLTTADGKKKLIRQRGKRGGAKNNKKTSSSTSDAVRANKAGKPTKDAEVKADAAKKVKKDKNSDAPSEHSLRIARYHTLEKELARTTDPAEQARIKAEQEQLGGLEAYQEDSLKGGDRLKGGESGKWCAEQVEKLRGKKAMRVLDVGAIAGTSYDKFPWIKATSIDLNPRSERVQKCDFFDLPKPANEEEKFEMVALSLVINFVGDLKKRGEMLLHAHHYLRPGGYLYLVLPLPCLTNSRYLTHDHLRSIVSSAGYDVVVQDDSKRLTRWLLKRKKSPRNKWDRTVYRKKELVGGAYRNNFAICMGDDASAATAVAGGKKKQ</sequence>
<feature type="binding site" evidence="4">
    <location>
        <position position="198"/>
    </location>
    <ligand>
        <name>S-adenosyl-L-methionine</name>
        <dbReference type="ChEBI" id="CHEBI:59789"/>
    </ligand>
</feature>
<dbReference type="SUPFAM" id="SSF53335">
    <property type="entry name" value="S-adenosyl-L-methionine-dependent methyltransferases"/>
    <property type="match status" value="1"/>
</dbReference>
<feature type="binding site" evidence="4">
    <location>
        <position position="179"/>
    </location>
    <ligand>
        <name>S-adenosyl-L-methionine</name>
        <dbReference type="ChEBI" id="CHEBI:59789"/>
    </ligand>
</feature>
<evidence type="ECO:0000256" key="1">
    <source>
        <dbReference type="ARBA" id="ARBA00022603"/>
    </source>
</evidence>
<keyword evidence="2 4" id="KW-0808">Transferase</keyword>
<dbReference type="Gene3D" id="3.40.50.150">
    <property type="entry name" value="Vaccinia Virus protein VP39"/>
    <property type="match status" value="1"/>
</dbReference>
<dbReference type="InterPro" id="IPR021867">
    <property type="entry name" value="Bmt2/SAMTOR"/>
</dbReference>
<dbReference type="OrthoDB" id="5954793at2759"/>
<feature type="region of interest" description="Disordered" evidence="5">
    <location>
        <begin position="1"/>
        <end position="104"/>
    </location>
</feature>
<keyword evidence="1 4" id="KW-0489">Methyltransferase</keyword>
<dbReference type="RefSeq" id="XP_007878676.1">
    <property type="nucleotide sequence ID" value="XM_007880485.1"/>
</dbReference>
<keyword evidence="4" id="KW-0539">Nucleus</keyword>
<accession>A0A061HBA9</accession>
<reference evidence="6 7" key="1">
    <citation type="journal article" date="2013" name="Plant Cell">
        <title>The transition from a phytopathogenic smut ancestor to an anamorphic biocontrol agent deciphered by comparative whole-genome analysis.</title>
        <authorList>
            <person name="Lefebvre F."/>
            <person name="Joly D.L."/>
            <person name="Labbe C."/>
            <person name="Teichmann B."/>
            <person name="Linning R."/>
            <person name="Belzile F."/>
            <person name="Bakkeren G."/>
            <person name="Belanger R.R."/>
        </authorList>
    </citation>
    <scope>NUCLEOTIDE SEQUENCE [LARGE SCALE GENOMIC DNA]</scope>
    <source>
        <strain evidence="6 7">PF-1</strain>
    </source>
</reference>
<dbReference type="PANTHER" id="PTHR21008:SF1">
    <property type="entry name" value="25S RRNA (ADENINE(2142)-N(1))-METHYLTRANSFERASE"/>
    <property type="match status" value="1"/>
</dbReference>
<dbReference type="AlphaFoldDB" id="A0A061HBA9"/>
<feature type="compositionally biased region" description="Basic and acidic residues" evidence="5">
    <location>
        <begin position="14"/>
        <end position="26"/>
    </location>
</feature>
<dbReference type="EMBL" id="KE361630">
    <property type="protein sequence ID" value="EPQ29754.1"/>
    <property type="molecule type" value="Genomic_DNA"/>
</dbReference>
<dbReference type="Proteomes" id="UP000053664">
    <property type="component" value="Unassembled WGS sequence"/>
</dbReference>
<dbReference type="GO" id="GO:0016433">
    <property type="term" value="F:rRNA (adenine) methyltransferase activity"/>
    <property type="evidence" value="ECO:0007669"/>
    <property type="project" value="UniProtKB-UniRule"/>
</dbReference>
<dbReference type="HOGENOM" id="CLU_041583_3_0_1"/>
<evidence type="ECO:0000313" key="7">
    <source>
        <dbReference type="Proteomes" id="UP000053664"/>
    </source>
</evidence>
<organism evidence="6 7">
    <name type="scientific">Pseudozyma flocculosa PF-1</name>
    <dbReference type="NCBI Taxonomy" id="1277687"/>
    <lineage>
        <taxon>Eukaryota</taxon>
        <taxon>Fungi</taxon>
        <taxon>Dikarya</taxon>
        <taxon>Basidiomycota</taxon>
        <taxon>Ustilaginomycotina</taxon>
        <taxon>Ustilaginomycetes</taxon>
        <taxon>Ustilaginales</taxon>
        <taxon>Ustilaginaceae</taxon>
        <taxon>Pseudozyma</taxon>
    </lineage>
</organism>
<dbReference type="CDD" id="cd02440">
    <property type="entry name" value="AdoMet_MTases"/>
    <property type="match status" value="1"/>
</dbReference>
<dbReference type="PANTHER" id="PTHR21008">
    <property type="entry name" value="S-ADENOSYLMETHIONINE SENSOR UPSTREAM OF MTORC1-RELATED"/>
    <property type="match status" value="1"/>
</dbReference>
<keyword evidence="3 4" id="KW-0949">S-adenosyl-L-methionine</keyword>
<dbReference type="InterPro" id="IPR029063">
    <property type="entry name" value="SAM-dependent_MTases_sf"/>
</dbReference>
<evidence type="ECO:0000313" key="6">
    <source>
        <dbReference type="EMBL" id="EPQ29754.1"/>
    </source>
</evidence>
<dbReference type="EC" id="2.1.1.-" evidence="4"/>